<dbReference type="GO" id="GO:0003677">
    <property type="term" value="F:DNA binding"/>
    <property type="evidence" value="ECO:0007669"/>
    <property type="project" value="UniProtKB-UniRule"/>
</dbReference>
<comment type="activity regulation">
    <text evidence="6">Negatively regulated by the anti-sigma-I factor RsgI.</text>
</comment>
<dbReference type="GO" id="GO:0006352">
    <property type="term" value="P:DNA-templated transcription initiation"/>
    <property type="evidence" value="ECO:0007669"/>
    <property type="project" value="UniProtKB-UniRule"/>
</dbReference>
<keyword evidence="6" id="KW-0346">Stress response</keyword>
<reference evidence="8" key="1">
    <citation type="submission" date="2015-07" db="EMBL/GenBank/DDBJ databases">
        <title>Near-Complete Genome Sequence of the Cellulolytic Bacterium Bacteroides (Pseudobacteroides) cellulosolvens ATCC 35603.</title>
        <authorList>
            <person name="Dassa B."/>
            <person name="Utturkar S.M."/>
            <person name="Klingeman D.M."/>
            <person name="Hurt R.A."/>
            <person name="Keller M."/>
            <person name="Xu J."/>
            <person name="Reddy Y.H.K."/>
            <person name="Borovok I."/>
            <person name="Grinberg I.R."/>
            <person name="Lamed R."/>
            <person name="Zhivin O."/>
            <person name="Bayer E.A."/>
            <person name="Brown S.D."/>
        </authorList>
    </citation>
    <scope>NUCLEOTIDE SEQUENCE [LARGE SCALE GENOMIC DNA]</scope>
    <source>
        <strain evidence="8">DSM 2933</strain>
    </source>
</reference>
<keyword evidence="1 6" id="KW-0963">Cytoplasm</keyword>
<accession>A0A0L6JVY0</accession>
<dbReference type="InterPro" id="IPR014244">
    <property type="entry name" value="RNA_pol_sigma-I"/>
</dbReference>
<keyword evidence="4 6" id="KW-0238">DNA-binding</keyword>
<comment type="subunit">
    <text evidence="6">Interacts with RsgI.</text>
</comment>
<dbReference type="HAMAP" id="MF_02064">
    <property type="entry name" value="Sigma70_SigI"/>
    <property type="match status" value="1"/>
</dbReference>
<dbReference type="STRING" id="398512.Bccel_5156"/>
<keyword evidence="5 6" id="KW-0804">Transcription</keyword>
<keyword evidence="3 6" id="KW-0731">Sigma factor</keyword>
<evidence type="ECO:0000256" key="1">
    <source>
        <dbReference type="ARBA" id="ARBA00022490"/>
    </source>
</evidence>
<dbReference type="NCBIfam" id="TIGR02895">
    <property type="entry name" value="spore_sigI"/>
    <property type="match status" value="1"/>
</dbReference>
<feature type="DNA-binding region" description="H-T-H motif" evidence="6">
    <location>
        <begin position="200"/>
        <end position="219"/>
    </location>
</feature>
<sequence length="244" mass="29022">MAEIMLLSKFKREKDSFIDIVRKVKKGDDLLRNEFINSYKPFIIKSVSQIINKNIDIESSEEFSIGLMAFNESIECYNEEKKYSFMDFSKQVIRRRVIDYIRLSQKNANVYPFSSFDDTTNFEEKFLMDIRSNHVYEFELKEEFVYLEKSINSFGITIEQLINSSPKHKDTRANCIKISRLIAENEDLYQKFCFKKTLPFTDLKQKVNLSQRTLEKNRKFIIAMVLILKSNLDVLKKYIEDLLK</sequence>
<organism evidence="7 8">
    <name type="scientific">Pseudobacteroides cellulosolvens ATCC 35603 = DSM 2933</name>
    <dbReference type="NCBI Taxonomy" id="398512"/>
    <lineage>
        <taxon>Bacteria</taxon>
        <taxon>Bacillati</taxon>
        <taxon>Bacillota</taxon>
        <taxon>Clostridia</taxon>
        <taxon>Eubacteriales</taxon>
        <taxon>Oscillospiraceae</taxon>
        <taxon>Pseudobacteroides</taxon>
    </lineage>
</organism>
<keyword evidence="8" id="KW-1185">Reference proteome</keyword>
<proteinExistence type="inferred from homology"/>
<dbReference type="AlphaFoldDB" id="A0A0L6JVY0"/>
<dbReference type="PIRSF" id="PIRSF038953">
    <property type="entry name" value="SigI"/>
    <property type="match status" value="1"/>
</dbReference>
<gene>
    <name evidence="6" type="primary">sigI</name>
    <name evidence="7" type="ORF">Bccel_5156</name>
</gene>
<keyword evidence="2 6" id="KW-0805">Transcription regulation</keyword>
<dbReference type="eggNOG" id="COG1191">
    <property type="taxonomic scope" value="Bacteria"/>
</dbReference>
<comment type="caution">
    <text evidence="7">The sequence shown here is derived from an EMBL/GenBank/DDBJ whole genome shotgun (WGS) entry which is preliminary data.</text>
</comment>
<dbReference type="NCBIfam" id="NF006173">
    <property type="entry name" value="PRK08311.2-1"/>
    <property type="match status" value="1"/>
</dbReference>
<dbReference type="EMBL" id="LGTC01000001">
    <property type="protein sequence ID" value="KNY29879.1"/>
    <property type="molecule type" value="Genomic_DNA"/>
</dbReference>
<comment type="subcellular location">
    <subcellularLocation>
        <location evidence="6">Cytoplasm</location>
    </subcellularLocation>
</comment>
<evidence type="ECO:0000256" key="4">
    <source>
        <dbReference type="ARBA" id="ARBA00023125"/>
    </source>
</evidence>
<dbReference type="GO" id="GO:0005737">
    <property type="term" value="C:cytoplasm"/>
    <property type="evidence" value="ECO:0007669"/>
    <property type="project" value="UniProtKB-SubCell"/>
</dbReference>
<evidence type="ECO:0000313" key="8">
    <source>
        <dbReference type="Proteomes" id="UP000036923"/>
    </source>
</evidence>
<protein>
    <recommendedName>
        <fullName evidence="6">RNA polymerase sigma factor SigI</fullName>
    </recommendedName>
</protein>
<dbReference type="SUPFAM" id="SSF88946">
    <property type="entry name" value="Sigma2 domain of RNA polymerase sigma factors"/>
    <property type="match status" value="1"/>
</dbReference>
<dbReference type="RefSeq" id="WP_242853224.1">
    <property type="nucleotide sequence ID" value="NZ_JQKC01000100.1"/>
</dbReference>
<dbReference type="InterPro" id="IPR013325">
    <property type="entry name" value="RNA_pol_sigma_r2"/>
</dbReference>
<name>A0A0L6JVY0_9FIRM</name>
<dbReference type="GO" id="GO:0016987">
    <property type="term" value="F:sigma factor activity"/>
    <property type="evidence" value="ECO:0007669"/>
    <property type="project" value="UniProtKB-UniRule"/>
</dbReference>
<evidence type="ECO:0000313" key="7">
    <source>
        <dbReference type="EMBL" id="KNY29879.1"/>
    </source>
</evidence>
<comment type="similarity">
    <text evidence="6">Belongs to the sigma-70 factor family. SigI subfamily.</text>
</comment>
<comment type="function">
    <text evidence="6">Sigma factors are initiation factors that promote the attachment of RNA polymerase to specific initiation sites and are then released.</text>
</comment>
<evidence type="ECO:0000256" key="6">
    <source>
        <dbReference type="HAMAP-Rule" id="MF_02064"/>
    </source>
</evidence>
<feature type="short sequence motif" description="Polymerase core binding" evidence="6">
    <location>
        <begin position="61"/>
        <end position="74"/>
    </location>
</feature>
<dbReference type="Proteomes" id="UP000036923">
    <property type="component" value="Unassembled WGS sequence"/>
</dbReference>
<evidence type="ECO:0000256" key="2">
    <source>
        <dbReference type="ARBA" id="ARBA00023015"/>
    </source>
</evidence>
<evidence type="ECO:0000256" key="5">
    <source>
        <dbReference type="ARBA" id="ARBA00023163"/>
    </source>
</evidence>
<dbReference type="Gene3D" id="1.10.1740.10">
    <property type="match status" value="1"/>
</dbReference>
<evidence type="ECO:0000256" key="3">
    <source>
        <dbReference type="ARBA" id="ARBA00023082"/>
    </source>
</evidence>